<dbReference type="EMBL" id="CAJVQC010093268">
    <property type="protein sequence ID" value="CAG8827090.1"/>
    <property type="molecule type" value="Genomic_DNA"/>
</dbReference>
<proteinExistence type="predicted"/>
<protein>
    <submittedName>
        <fullName evidence="1">3796_t:CDS:1</fullName>
    </submittedName>
</protein>
<evidence type="ECO:0000313" key="2">
    <source>
        <dbReference type="Proteomes" id="UP000789920"/>
    </source>
</evidence>
<evidence type="ECO:0000313" key="1">
    <source>
        <dbReference type="EMBL" id="CAG8827090.1"/>
    </source>
</evidence>
<name>A0ACA9S648_9GLOM</name>
<sequence>NSMSTKSVKSIFGLGIQESKQLFSPPEYIEVKASFITVKASEKKEAIMNPSQLQLLQDKFSQQFEDFYGRKDKNSIEWLEAFEQTAETNNWTKEKRITIAARYLSDLAADWYRENKAKIKQ</sequence>
<keyword evidence="2" id="KW-1185">Reference proteome</keyword>
<reference evidence="1" key="1">
    <citation type="submission" date="2021-06" db="EMBL/GenBank/DDBJ databases">
        <authorList>
            <person name="Kallberg Y."/>
            <person name="Tangrot J."/>
            <person name="Rosling A."/>
        </authorList>
    </citation>
    <scope>NUCLEOTIDE SEQUENCE</scope>
    <source>
        <strain evidence="1">MA461A</strain>
    </source>
</reference>
<gene>
    <name evidence="1" type="ORF">RPERSI_LOCUS26888</name>
</gene>
<organism evidence="1 2">
    <name type="scientific">Racocetra persica</name>
    <dbReference type="NCBI Taxonomy" id="160502"/>
    <lineage>
        <taxon>Eukaryota</taxon>
        <taxon>Fungi</taxon>
        <taxon>Fungi incertae sedis</taxon>
        <taxon>Mucoromycota</taxon>
        <taxon>Glomeromycotina</taxon>
        <taxon>Glomeromycetes</taxon>
        <taxon>Diversisporales</taxon>
        <taxon>Gigasporaceae</taxon>
        <taxon>Racocetra</taxon>
    </lineage>
</organism>
<dbReference type="Proteomes" id="UP000789920">
    <property type="component" value="Unassembled WGS sequence"/>
</dbReference>
<accession>A0ACA9S648</accession>
<feature type="non-terminal residue" evidence="1">
    <location>
        <position position="1"/>
    </location>
</feature>
<comment type="caution">
    <text evidence="1">The sequence shown here is derived from an EMBL/GenBank/DDBJ whole genome shotgun (WGS) entry which is preliminary data.</text>
</comment>